<feature type="region of interest" description="Disordered" evidence="1">
    <location>
        <begin position="51"/>
        <end position="72"/>
    </location>
</feature>
<protein>
    <submittedName>
        <fullName evidence="2">Uncharacterized protein</fullName>
    </submittedName>
</protein>
<evidence type="ECO:0000313" key="3">
    <source>
        <dbReference type="Proteomes" id="UP000594454"/>
    </source>
</evidence>
<dbReference type="AlphaFoldDB" id="A0A7R8UH54"/>
<sequence length="72" mass="8104">MCSPEDIVVLRFLVTGKVFQCISRTDGLGPEILECENQQIADRLSAASFDASKERGVNTENTQETTDRREKR</sequence>
<keyword evidence="3" id="KW-1185">Reference proteome</keyword>
<reference evidence="2 3" key="1">
    <citation type="submission" date="2020-11" db="EMBL/GenBank/DDBJ databases">
        <authorList>
            <person name="Wallbank WR R."/>
            <person name="Pardo Diaz C."/>
            <person name="Kozak K."/>
            <person name="Martin S."/>
            <person name="Jiggins C."/>
            <person name="Moest M."/>
            <person name="Warren A I."/>
            <person name="Generalovic N T."/>
            <person name="Byers J.R.P. K."/>
            <person name="Montejo-Kovacevich G."/>
            <person name="Yen C E."/>
        </authorList>
    </citation>
    <scope>NUCLEOTIDE SEQUENCE [LARGE SCALE GENOMIC DNA]</scope>
</reference>
<proteinExistence type="predicted"/>
<evidence type="ECO:0000313" key="2">
    <source>
        <dbReference type="EMBL" id="CAD7080788.1"/>
    </source>
</evidence>
<dbReference type="EMBL" id="LR899010">
    <property type="protein sequence ID" value="CAD7080788.1"/>
    <property type="molecule type" value="Genomic_DNA"/>
</dbReference>
<accession>A0A7R8UH54</accession>
<dbReference type="Proteomes" id="UP000594454">
    <property type="component" value="Chromosome 2"/>
</dbReference>
<dbReference type="InParanoid" id="A0A7R8UH54"/>
<organism evidence="2 3">
    <name type="scientific">Hermetia illucens</name>
    <name type="common">Black soldier fly</name>
    <dbReference type="NCBI Taxonomy" id="343691"/>
    <lineage>
        <taxon>Eukaryota</taxon>
        <taxon>Metazoa</taxon>
        <taxon>Ecdysozoa</taxon>
        <taxon>Arthropoda</taxon>
        <taxon>Hexapoda</taxon>
        <taxon>Insecta</taxon>
        <taxon>Pterygota</taxon>
        <taxon>Neoptera</taxon>
        <taxon>Endopterygota</taxon>
        <taxon>Diptera</taxon>
        <taxon>Brachycera</taxon>
        <taxon>Stratiomyomorpha</taxon>
        <taxon>Stratiomyidae</taxon>
        <taxon>Hermetiinae</taxon>
        <taxon>Hermetia</taxon>
    </lineage>
</organism>
<gene>
    <name evidence="2" type="ORF">HERILL_LOCUS3926</name>
</gene>
<name>A0A7R8UH54_HERIL</name>
<evidence type="ECO:0000256" key="1">
    <source>
        <dbReference type="SAM" id="MobiDB-lite"/>
    </source>
</evidence>